<dbReference type="GO" id="GO:0009279">
    <property type="term" value="C:cell outer membrane"/>
    <property type="evidence" value="ECO:0007669"/>
    <property type="project" value="UniProtKB-SubCell"/>
</dbReference>
<dbReference type="SUPFAM" id="SSF49464">
    <property type="entry name" value="Carboxypeptidase regulatory domain-like"/>
    <property type="match status" value="1"/>
</dbReference>
<reference evidence="13 14" key="1">
    <citation type="submission" date="2016-10" db="EMBL/GenBank/DDBJ databases">
        <authorList>
            <person name="de Groot N.N."/>
        </authorList>
    </citation>
    <scope>NUCLEOTIDE SEQUENCE [LARGE SCALE GENOMIC DNA]</scope>
    <source>
        <strain evidence="13 14">DSM 21668</strain>
    </source>
</reference>
<evidence type="ECO:0000256" key="6">
    <source>
        <dbReference type="ARBA" id="ARBA00023136"/>
    </source>
</evidence>
<dbReference type="InterPro" id="IPR023997">
    <property type="entry name" value="TonB-dep_OMP_SusC/RagA_CS"/>
</dbReference>
<evidence type="ECO:0000256" key="1">
    <source>
        <dbReference type="ARBA" id="ARBA00004571"/>
    </source>
</evidence>
<evidence type="ECO:0000259" key="12">
    <source>
        <dbReference type="Pfam" id="PF07715"/>
    </source>
</evidence>
<organism evidence="13 14">
    <name type="scientific">Siphonobacter aquaeclarae</name>
    <dbReference type="NCBI Taxonomy" id="563176"/>
    <lineage>
        <taxon>Bacteria</taxon>
        <taxon>Pseudomonadati</taxon>
        <taxon>Bacteroidota</taxon>
        <taxon>Cytophagia</taxon>
        <taxon>Cytophagales</taxon>
        <taxon>Cytophagaceae</taxon>
        <taxon>Siphonobacter</taxon>
    </lineage>
</organism>
<evidence type="ECO:0000313" key="14">
    <source>
        <dbReference type="Proteomes" id="UP000198901"/>
    </source>
</evidence>
<keyword evidence="2 8" id="KW-0813">Transport</keyword>
<evidence type="ECO:0000313" key="13">
    <source>
        <dbReference type="EMBL" id="SDM10593.1"/>
    </source>
</evidence>
<name>A0A1G9QHW4_9BACT</name>
<dbReference type="Pfam" id="PF13715">
    <property type="entry name" value="CarbopepD_reg_2"/>
    <property type="match status" value="1"/>
</dbReference>
<dbReference type="InterPro" id="IPR000531">
    <property type="entry name" value="Beta-barrel_TonB"/>
</dbReference>
<dbReference type="EMBL" id="FNGS01000004">
    <property type="protein sequence ID" value="SDM10593.1"/>
    <property type="molecule type" value="Genomic_DNA"/>
</dbReference>
<dbReference type="InterPro" id="IPR012910">
    <property type="entry name" value="Plug_dom"/>
</dbReference>
<dbReference type="Gene3D" id="2.170.130.10">
    <property type="entry name" value="TonB-dependent receptor, plug domain"/>
    <property type="match status" value="1"/>
</dbReference>
<feature type="chain" id="PRO_5011609557" evidence="10">
    <location>
        <begin position="27"/>
        <end position="1059"/>
    </location>
</feature>
<dbReference type="InterPro" id="IPR039426">
    <property type="entry name" value="TonB-dep_rcpt-like"/>
</dbReference>
<feature type="signal peptide" evidence="10">
    <location>
        <begin position="1"/>
        <end position="26"/>
    </location>
</feature>
<feature type="domain" description="TonB-dependent receptor-like beta-barrel" evidence="11">
    <location>
        <begin position="407"/>
        <end position="840"/>
    </location>
</feature>
<evidence type="ECO:0000256" key="7">
    <source>
        <dbReference type="ARBA" id="ARBA00023237"/>
    </source>
</evidence>
<dbReference type="Gene3D" id="2.60.40.1120">
    <property type="entry name" value="Carboxypeptidase-like, regulatory domain"/>
    <property type="match status" value="1"/>
</dbReference>
<accession>A0A1G9QHW4</accession>
<evidence type="ECO:0000259" key="11">
    <source>
        <dbReference type="Pfam" id="PF00593"/>
    </source>
</evidence>
<keyword evidence="14" id="KW-1185">Reference proteome</keyword>
<dbReference type="NCBIfam" id="TIGR04056">
    <property type="entry name" value="OMP_RagA_SusC"/>
    <property type="match status" value="1"/>
</dbReference>
<evidence type="ECO:0000256" key="2">
    <source>
        <dbReference type="ARBA" id="ARBA00022448"/>
    </source>
</evidence>
<dbReference type="PROSITE" id="PS52016">
    <property type="entry name" value="TONB_DEPENDENT_REC_3"/>
    <property type="match status" value="1"/>
</dbReference>
<sequence length="1059" mass="115798">MLHTLLRAFRLVLLVGAVVSGSVSWAQDRVVTGKVTDETGSPLPGVSVLVKGTSRGVSAGADGGYRIQAGSGQTLVFSMVGMTTKEVAVAAQTVIDVVLASTDSQLNEVVVTALGIKQEKRALGYSVGEIKGGDLVNAQRDNYLVSLQGRVAGLNVTTTSGMPGSSTSIQLRGAASIGGNNQPLFVVDGLPIDNRTTSGGVLYSNRANRDIDYLNKASNINFNDIESMTILKGPEAAALYGIDAAAGAIVITTKSGKSGRTQIDYSNNFRFSEVYRFPEVQQVYGRGTAGYTDPNALSFFGPKYAEGSKMYDNIGNFFRTGFTQTHNLSFSGGTERATYNLSTQYVGSEGIVPTTSLKNFNVKLTSRIKLSDKMSLQPSLTYINVDNVKVMKNNSGFVIALLSWPGNDDASNYLNADGSRRILLSAIRQGEPDNPYFSIYKNHLEDITNQTRANIQWEYTPLDWLKFNARFGGDIYSTRSNIFLHPESWQAGNGAGVTGGFSSGGSVEDAAENSRLLNGNFLATMNKKFGKLNTTLILGTAIDDRDYRTNVMYGQKLYDANFNSVNNTDPATQRDKYSVSKQRTQGIFGSLSLNYEDWLYLTLTGRNDWSSTLPKKNWSFFYPSAALSYVFTDMPGIKGNTGILNAGKIRLAYGQTGNPPPPYFVYPRLVQQTTYGGGYGYDFYGGNTDLQAERGESFELGTELKFFDDRLGIDAAYYQKSLSQQIVQQRLSYATGFIFGLLNGGSFQNKGVEIQLTGMPVKTKDFRWNVTLNFTKLKTVVSSLPAQVPEYYNSDTWLYGQARASAFVNNLPSFFDASNPAYRGFNWNYYQRGMGSATAIGGYSYQRNKNGDILINPATGLPIQNPNFLPIGDRNPDFTIGLQNSFTYRNLTLSFLLDIRKGGDVFNGTEMYLWRTGLSKKTLNRETPVVFKGVLRDGREDSDSPTRNTIQVNPTLRSADYFNAIPESEFVEKDINWVRLRDVTLRYQVPSSVLTRSKLVKSASIFVNGTDLFLLTNYTGADPNVNGTTAASGGVGGGGFDFGTVSMPRGFAFGISLGF</sequence>
<dbReference type="NCBIfam" id="TIGR04057">
    <property type="entry name" value="SusC_RagA_signa"/>
    <property type="match status" value="1"/>
</dbReference>
<feature type="domain" description="TonB-dependent receptor plug" evidence="12">
    <location>
        <begin position="121"/>
        <end position="248"/>
    </location>
</feature>
<dbReference type="InterPro" id="IPR037066">
    <property type="entry name" value="Plug_dom_sf"/>
</dbReference>
<dbReference type="InterPro" id="IPR008969">
    <property type="entry name" value="CarboxyPept-like_regulatory"/>
</dbReference>
<dbReference type="InterPro" id="IPR036942">
    <property type="entry name" value="Beta-barrel_TonB_sf"/>
</dbReference>
<keyword evidence="4 8" id="KW-0812">Transmembrane</keyword>
<evidence type="ECO:0000256" key="10">
    <source>
        <dbReference type="SAM" id="SignalP"/>
    </source>
</evidence>
<keyword evidence="10" id="KW-0732">Signal</keyword>
<dbReference type="Pfam" id="PF00593">
    <property type="entry name" value="TonB_dep_Rec_b-barrel"/>
    <property type="match status" value="1"/>
</dbReference>
<dbReference type="Gene3D" id="2.40.170.20">
    <property type="entry name" value="TonB-dependent receptor, beta-barrel domain"/>
    <property type="match status" value="1"/>
</dbReference>
<gene>
    <name evidence="13" type="ORF">SAMN04488090_2644</name>
</gene>
<dbReference type="SUPFAM" id="SSF56935">
    <property type="entry name" value="Porins"/>
    <property type="match status" value="1"/>
</dbReference>
<evidence type="ECO:0000256" key="3">
    <source>
        <dbReference type="ARBA" id="ARBA00022452"/>
    </source>
</evidence>
<keyword evidence="6 8" id="KW-0472">Membrane</keyword>
<dbReference type="OrthoDB" id="9768177at2"/>
<evidence type="ECO:0000256" key="9">
    <source>
        <dbReference type="RuleBase" id="RU003357"/>
    </source>
</evidence>
<keyword evidence="3 8" id="KW-1134">Transmembrane beta strand</keyword>
<evidence type="ECO:0000256" key="4">
    <source>
        <dbReference type="ARBA" id="ARBA00022692"/>
    </source>
</evidence>
<dbReference type="STRING" id="563176.SAMN04488090_2644"/>
<dbReference type="RefSeq" id="WP_093202752.1">
    <property type="nucleotide sequence ID" value="NZ_FNGS01000004.1"/>
</dbReference>
<keyword evidence="5 9" id="KW-0798">TonB box</keyword>
<evidence type="ECO:0000256" key="5">
    <source>
        <dbReference type="ARBA" id="ARBA00023077"/>
    </source>
</evidence>
<dbReference type="AlphaFoldDB" id="A0A1G9QHW4"/>
<comment type="subcellular location">
    <subcellularLocation>
        <location evidence="1 8">Cell outer membrane</location>
        <topology evidence="1 8">Multi-pass membrane protein</topology>
    </subcellularLocation>
</comment>
<dbReference type="Pfam" id="PF07715">
    <property type="entry name" value="Plug"/>
    <property type="match status" value="1"/>
</dbReference>
<dbReference type="InterPro" id="IPR023996">
    <property type="entry name" value="TonB-dep_OMP_SusC/RagA"/>
</dbReference>
<evidence type="ECO:0000256" key="8">
    <source>
        <dbReference type="PROSITE-ProRule" id="PRU01360"/>
    </source>
</evidence>
<dbReference type="Proteomes" id="UP000198901">
    <property type="component" value="Unassembled WGS sequence"/>
</dbReference>
<protein>
    <submittedName>
        <fullName evidence="13">TonB-linked outer membrane protein, SusC/RagA family</fullName>
    </submittedName>
</protein>
<proteinExistence type="inferred from homology"/>
<keyword evidence="7 8" id="KW-0998">Cell outer membrane</keyword>
<comment type="similarity">
    <text evidence="8 9">Belongs to the TonB-dependent receptor family.</text>
</comment>